<evidence type="ECO:0000313" key="1">
    <source>
        <dbReference type="EMBL" id="QTA78871.1"/>
    </source>
</evidence>
<dbReference type="AlphaFoldDB" id="A0A975B4X6"/>
<reference evidence="1" key="1">
    <citation type="journal article" date="2021" name="Microb. Physiol.">
        <title>Proteogenomic Insights into the Physiology of Marine, Sulfate-Reducing, Filamentous Desulfonema limicola and Desulfonema magnum.</title>
        <authorList>
            <person name="Schnaars V."/>
            <person name="Wohlbrand L."/>
            <person name="Scheve S."/>
            <person name="Hinrichs C."/>
            <person name="Reinhardt R."/>
            <person name="Rabus R."/>
        </authorList>
    </citation>
    <scope>NUCLEOTIDE SEQUENCE</scope>
    <source>
        <strain evidence="1">5ac10</strain>
    </source>
</reference>
<name>A0A975B4X6_9BACT</name>
<keyword evidence="2" id="KW-1185">Reference proteome</keyword>
<proteinExistence type="predicted"/>
<sequence length="93" mass="11506">MEKMKIIHQDELPERCRYDIRRFFEKPNCEHETEPDCIPILYRNPEEYIILASKERNGTNYLKWQASFLKKSDINSFKQYHPDYLNKYFRVQN</sequence>
<dbReference type="RefSeq" id="WP_207690685.1">
    <property type="nucleotide sequence ID" value="NZ_CP061799.1"/>
</dbReference>
<accession>A0A975B4X6</accession>
<dbReference type="Proteomes" id="UP000663720">
    <property type="component" value="Chromosome"/>
</dbReference>
<protein>
    <submittedName>
        <fullName evidence="1">Uncharacterized protein</fullName>
    </submittedName>
</protein>
<dbReference type="KEGG" id="dli:dnl_11130"/>
<evidence type="ECO:0000313" key="2">
    <source>
        <dbReference type="Proteomes" id="UP000663720"/>
    </source>
</evidence>
<organism evidence="1 2">
    <name type="scientific">Desulfonema limicola</name>
    <dbReference type="NCBI Taxonomy" id="45656"/>
    <lineage>
        <taxon>Bacteria</taxon>
        <taxon>Pseudomonadati</taxon>
        <taxon>Thermodesulfobacteriota</taxon>
        <taxon>Desulfobacteria</taxon>
        <taxon>Desulfobacterales</taxon>
        <taxon>Desulfococcaceae</taxon>
        <taxon>Desulfonema</taxon>
    </lineage>
</organism>
<dbReference type="EMBL" id="CP061799">
    <property type="protein sequence ID" value="QTA78871.1"/>
    <property type="molecule type" value="Genomic_DNA"/>
</dbReference>
<gene>
    <name evidence="1" type="ORF">dnl_11130</name>
</gene>